<dbReference type="OrthoDB" id="9808891at2"/>
<organism evidence="12 13">
    <name type="scientific">Massilia psychrophila</name>
    <dbReference type="NCBI Taxonomy" id="1603353"/>
    <lineage>
        <taxon>Bacteria</taxon>
        <taxon>Pseudomonadati</taxon>
        <taxon>Pseudomonadota</taxon>
        <taxon>Betaproteobacteria</taxon>
        <taxon>Burkholderiales</taxon>
        <taxon>Oxalobacteraceae</taxon>
        <taxon>Telluria group</taxon>
        <taxon>Massilia</taxon>
    </lineage>
</organism>
<dbReference type="PROSITE" id="PS50059">
    <property type="entry name" value="FKBP_PPIASE"/>
    <property type="match status" value="1"/>
</dbReference>
<dbReference type="AlphaFoldDB" id="A0A2G8T196"/>
<comment type="function">
    <text evidence="8">Also involved in hydrogenase metallocenter assembly, probably by participating in the nickel insertion step. This function in hydrogenase biosynthesis requires chaperone activity and the presence of the metal-binding domain, but not PPIase activity.</text>
</comment>
<evidence type="ECO:0000256" key="9">
    <source>
        <dbReference type="PROSITE-ProRule" id="PRU00277"/>
    </source>
</evidence>
<comment type="catalytic activity">
    <reaction evidence="1 9">
        <text>[protein]-peptidylproline (omega=180) = [protein]-peptidylproline (omega=0)</text>
        <dbReference type="Rhea" id="RHEA:16237"/>
        <dbReference type="Rhea" id="RHEA-COMP:10747"/>
        <dbReference type="Rhea" id="RHEA-COMP:10748"/>
        <dbReference type="ChEBI" id="CHEBI:83833"/>
        <dbReference type="ChEBI" id="CHEBI:83834"/>
        <dbReference type="EC" id="5.2.1.8"/>
    </reaction>
</comment>
<comment type="similarity">
    <text evidence="3">Belongs to the FKBP-type PPIase family.</text>
</comment>
<dbReference type="RefSeq" id="WP_099916018.1">
    <property type="nucleotide sequence ID" value="NZ_BMHS01000002.1"/>
</dbReference>
<protein>
    <recommendedName>
        <fullName evidence="9">peptidylprolyl isomerase</fullName>
        <ecNumber evidence="9">5.2.1.8</ecNumber>
    </recommendedName>
</protein>
<feature type="domain" description="PPIase FKBP-type" evidence="11">
    <location>
        <begin position="6"/>
        <end position="83"/>
    </location>
</feature>
<sequence length="179" mass="19771">MKIAKNTVVTVNYKLSDAQNNLIEDGSQPMVYLHGGYENTLPKIEEELDGKEVGYASTLQIEPDDAFGDYDPALVKVEPRNRLPEPLEVGMQFEGMPDSQEGDDDAMIFTVTDIADDKVVLDGNHPLAGMALRFELSVIDVRAATDEEITHEHVHGAHGHHHGDDDDDAGDEFRSHPVH</sequence>
<dbReference type="SUPFAM" id="SSF54534">
    <property type="entry name" value="FKBP-like"/>
    <property type="match status" value="1"/>
</dbReference>
<evidence type="ECO:0000256" key="8">
    <source>
        <dbReference type="ARBA" id="ARBA00037071"/>
    </source>
</evidence>
<name>A0A2G8T196_9BURK</name>
<reference evidence="12 13" key="1">
    <citation type="submission" date="2017-10" db="EMBL/GenBank/DDBJ databases">
        <title>Massilia psychrophilum sp. nov., a novel purple-pigmented bacterium isolated from Tianshan glacier, Xinjiang Municipality, China.</title>
        <authorList>
            <person name="Wang H."/>
        </authorList>
    </citation>
    <scope>NUCLEOTIDE SEQUENCE [LARGE SCALE GENOMIC DNA]</scope>
    <source>
        <strain evidence="12 13">JCM 30813</strain>
    </source>
</reference>
<dbReference type="GO" id="GO:0003755">
    <property type="term" value="F:peptidyl-prolyl cis-trans isomerase activity"/>
    <property type="evidence" value="ECO:0007669"/>
    <property type="project" value="UniProtKB-KW"/>
</dbReference>
<gene>
    <name evidence="12" type="ORF">CR103_10930</name>
</gene>
<evidence type="ECO:0000256" key="7">
    <source>
        <dbReference type="ARBA" id="ARBA00023235"/>
    </source>
</evidence>
<proteinExistence type="inferred from homology"/>
<dbReference type="PANTHER" id="PTHR47861:SF3">
    <property type="entry name" value="FKBP-TYPE PEPTIDYL-PROLYL CIS-TRANS ISOMERASE SLYD"/>
    <property type="match status" value="1"/>
</dbReference>
<keyword evidence="6" id="KW-0143">Chaperone</keyword>
<evidence type="ECO:0000256" key="5">
    <source>
        <dbReference type="ARBA" id="ARBA00023110"/>
    </source>
</evidence>
<dbReference type="EC" id="5.2.1.8" evidence="9"/>
<evidence type="ECO:0000313" key="13">
    <source>
        <dbReference type="Proteomes" id="UP000228593"/>
    </source>
</evidence>
<evidence type="ECO:0000256" key="3">
    <source>
        <dbReference type="ARBA" id="ARBA00006577"/>
    </source>
</evidence>
<evidence type="ECO:0000256" key="1">
    <source>
        <dbReference type="ARBA" id="ARBA00000971"/>
    </source>
</evidence>
<evidence type="ECO:0000256" key="2">
    <source>
        <dbReference type="ARBA" id="ARBA00004496"/>
    </source>
</evidence>
<keyword evidence="4" id="KW-0963">Cytoplasm</keyword>
<accession>A0A2G8T196</accession>
<dbReference type="EMBL" id="PDOB01000014">
    <property type="protein sequence ID" value="PIL39784.1"/>
    <property type="molecule type" value="Genomic_DNA"/>
</dbReference>
<evidence type="ECO:0000256" key="10">
    <source>
        <dbReference type="SAM" id="MobiDB-lite"/>
    </source>
</evidence>
<keyword evidence="13" id="KW-1185">Reference proteome</keyword>
<comment type="caution">
    <text evidence="12">The sequence shown here is derived from an EMBL/GenBank/DDBJ whole genome shotgun (WGS) entry which is preliminary data.</text>
</comment>
<dbReference type="GO" id="GO:0005737">
    <property type="term" value="C:cytoplasm"/>
    <property type="evidence" value="ECO:0007669"/>
    <property type="project" value="UniProtKB-SubCell"/>
</dbReference>
<dbReference type="InterPro" id="IPR001179">
    <property type="entry name" value="PPIase_FKBP_dom"/>
</dbReference>
<evidence type="ECO:0000256" key="6">
    <source>
        <dbReference type="ARBA" id="ARBA00023186"/>
    </source>
</evidence>
<dbReference type="Proteomes" id="UP000228593">
    <property type="component" value="Unassembled WGS sequence"/>
</dbReference>
<feature type="region of interest" description="Disordered" evidence="10">
    <location>
        <begin position="153"/>
        <end position="179"/>
    </location>
</feature>
<evidence type="ECO:0000259" key="11">
    <source>
        <dbReference type="PROSITE" id="PS50059"/>
    </source>
</evidence>
<dbReference type="PANTHER" id="PTHR47861">
    <property type="entry name" value="FKBP-TYPE PEPTIDYL-PROLYL CIS-TRANS ISOMERASE SLYD"/>
    <property type="match status" value="1"/>
</dbReference>
<evidence type="ECO:0000256" key="4">
    <source>
        <dbReference type="ARBA" id="ARBA00022490"/>
    </source>
</evidence>
<keyword evidence="7 9" id="KW-0413">Isomerase</keyword>
<dbReference type="InterPro" id="IPR046357">
    <property type="entry name" value="PPIase_dom_sf"/>
</dbReference>
<evidence type="ECO:0000313" key="12">
    <source>
        <dbReference type="EMBL" id="PIL39784.1"/>
    </source>
</evidence>
<dbReference type="GO" id="GO:0042026">
    <property type="term" value="P:protein refolding"/>
    <property type="evidence" value="ECO:0007669"/>
    <property type="project" value="UniProtKB-ARBA"/>
</dbReference>
<comment type="subcellular location">
    <subcellularLocation>
        <location evidence="2">Cytoplasm</location>
    </subcellularLocation>
</comment>
<keyword evidence="5 9" id="KW-0697">Rotamase</keyword>
<dbReference type="Gene3D" id="3.10.50.40">
    <property type="match status" value="1"/>
</dbReference>